<keyword evidence="1" id="KW-1133">Transmembrane helix</keyword>
<dbReference type="EMBL" id="MHRQ01000001">
    <property type="protein sequence ID" value="OHA27458.1"/>
    <property type="molecule type" value="Genomic_DNA"/>
</dbReference>
<dbReference type="AlphaFoldDB" id="A0A1G2MU88"/>
<keyword evidence="1" id="KW-0472">Membrane</keyword>
<reference evidence="2 3" key="1">
    <citation type="journal article" date="2016" name="Nat. Commun.">
        <title>Thousands of microbial genomes shed light on interconnected biogeochemical processes in an aquifer system.</title>
        <authorList>
            <person name="Anantharaman K."/>
            <person name="Brown C.T."/>
            <person name="Hug L.A."/>
            <person name="Sharon I."/>
            <person name="Castelle C.J."/>
            <person name="Probst A.J."/>
            <person name="Thomas B.C."/>
            <person name="Singh A."/>
            <person name="Wilkins M.J."/>
            <person name="Karaoz U."/>
            <person name="Brodie E.L."/>
            <person name="Williams K.H."/>
            <person name="Hubbard S.S."/>
            <person name="Banfield J.F."/>
        </authorList>
    </citation>
    <scope>NUCLEOTIDE SEQUENCE [LARGE SCALE GENOMIC DNA]</scope>
</reference>
<evidence type="ECO:0000313" key="2">
    <source>
        <dbReference type="EMBL" id="OHA27458.1"/>
    </source>
</evidence>
<protein>
    <submittedName>
        <fullName evidence="2">Uncharacterized protein</fullName>
    </submittedName>
</protein>
<comment type="caution">
    <text evidence="2">The sequence shown here is derived from an EMBL/GenBank/DDBJ whole genome shotgun (WGS) entry which is preliminary data.</text>
</comment>
<sequence length="79" mass="9385">MQSVAKRRDWSFHHNSPRVFEIQKKLVLKKSFVGEFIDKQGSYDALMGRLSYFWVDFVYVCVDLSFVIRCFYGGKTTYN</sequence>
<dbReference type="STRING" id="1802312.A3C06_03375"/>
<accession>A0A1G2MU88</accession>
<dbReference type="Proteomes" id="UP000177565">
    <property type="component" value="Unassembled WGS sequence"/>
</dbReference>
<evidence type="ECO:0000313" key="3">
    <source>
        <dbReference type="Proteomes" id="UP000177565"/>
    </source>
</evidence>
<organism evidence="2 3">
    <name type="scientific">Candidatus Taylorbacteria bacterium RIFCSPHIGHO2_02_FULL_46_13</name>
    <dbReference type="NCBI Taxonomy" id="1802312"/>
    <lineage>
        <taxon>Bacteria</taxon>
        <taxon>Candidatus Tayloriibacteriota</taxon>
    </lineage>
</organism>
<name>A0A1G2MU88_9BACT</name>
<keyword evidence="1" id="KW-0812">Transmembrane</keyword>
<proteinExistence type="predicted"/>
<gene>
    <name evidence="2" type="ORF">A3C06_03375</name>
</gene>
<feature type="transmembrane region" description="Helical" evidence="1">
    <location>
        <begin position="52"/>
        <end position="72"/>
    </location>
</feature>
<evidence type="ECO:0000256" key="1">
    <source>
        <dbReference type="SAM" id="Phobius"/>
    </source>
</evidence>